<dbReference type="InterPro" id="IPR004165">
    <property type="entry name" value="CoA_trans_fam_I"/>
</dbReference>
<evidence type="ECO:0000313" key="5">
    <source>
        <dbReference type="EMBL" id="KAI3425234.1"/>
    </source>
</evidence>
<evidence type="ECO:0000256" key="1">
    <source>
        <dbReference type="ARBA" id="ARBA00007154"/>
    </source>
</evidence>
<dbReference type="SMART" id="SM00882">
    <property type="entry name" value="CoA_trans"/>
    <property type="match status" value="1"/>
</dbReference>
<dbReference type="Pfam" id="PF01144">
    <property type="entry name" value="CoA_trans"/>
    <property type="match status" value="1"/>
</dbReference>
<dbReference type="Gene3D" id="3.40.1080.10">
    <property type="entry name" value="Glutaconate Coenzyme A-transferase"/>
    <property type="match status" value="2"/>
</dbReference>
<reference evidence="5" key="2">
    <citation type="submission" date="2020-11" db="EMBL/GenBank/DDBJ databases">
        <authorList>
            <person name="Cecchin M."/>
            <person name="Marcolungo L."/>
            <person name="Rossato M."/>
            <person name="Girolomoni L."/>
            <person name="Cosentino E."/>
            <person name="Cuine S."/>
            <person name="Li-Beisson Y."/>
            <person name="Delledonne M."/>
            <person name="Ballottari M."/>
        </authorList>
    </citation>
    <scope>NUCLEOTIDE SEQUENCE</scope>
    <source>
        <strain evidence="5">211/11P</strain>
        <tissue evidence="5">Whole cell</tissue>
    </source>
</reference>
<proteinExistence type="inferred from homology"/>
<keyword evidence="3" id="KW-0496">Mitochondrion</keyword>
<dbReference type="EC" id="2.8.3.5" evidence="3"/>
<reference evidence="5" key="1">
    <citation type="journal article" date="2019" name="Plant J.">
        <title>Chlorella vulgaris genome assembly and annotation reveals the molecular basis for metabolic acclimation to high light conditions.</title>
        <authorList>
            <person name="Cecchin M."/>
            <person name="Marcolungo L."/>
            <person name="Rossato M."/>
            <person name="Girolomoni L."/>
            <person name="Cosentino E."/>
            <person name="Cuine S."/>
            <person name="Li-Beisson Y."/>
            <person name="Delledonne M."/>
            <person name="Ballottari M."/>
        </authorList>
    </citation>
    <scope>NUCLEOTIDE SEQUENCE</scope>
    <source>
        <strain evidence="5">211/11P</strain>
    </source>
</reference>
<accession>A0A9D4TGZ2</accession>
<dbReference type="PANTHER" id="PTHR43293">
    <property type="entry name" value="ACETATE COA-TRANSFERASE YDIF"/>
    <property type="match status" value="1"/>
</dbReference>
<protein>
    <recommendedName>
        <fullName evidence="3">Succinyl-CoA:3-ketoacid-coenzyme A transferase</fullName>
        <ecNumber evidence="3">2.8.3.5</ecNumber>
    </recommendedName>
</protein>
<evidence type="ECO:0000313" key="6">
    <source>
        <dbReference type="Proteomes" id="UP001055712"/>
    </source>
</evidence>
<evidence type="ECO:0000256" key="4">
    <source>
        <dbReference type="PIRSR" id="PIRSR000858-1"/>
    </source>
</evidence>
<comment type="caution">
    <text evidence="5">The sequence shown here is derived from an EMBL/GenBank/DDBJ whole genome shotgun (WGS) entry which is preliminary data.</text>
</comment>
<feature type="active site" description="5-glutamyl coenzyme A thioester intermediate" evidence="4">
    <location>
        <position position="368"/>
    </location>
</feature>
<dbReference type="EMBL" id="SIDB01000012">
    <property type="protein sequence ID" value="KAI3425234.1"/>
    <property type="molecule type" value="Genomic_DNA"/>
</dbReference>
<dbReference type="SUPFAM" id="SSF100950">
    <property type="entry name" value="NagB/RpiA/CoA transferase-like"/>
    <property type="match status" value="2"/>
</dbReference>
<name>A0A9D4TGZ2_CHLVU</name>
<dbReference type="InterPro" id="IPR037171">
    <property type="entry name" value="NagB/RpiA_transferase-like"/>
</dbReference>
<dbReference type="AlphaFoldDB" id="A0A9D4TGZ2"/>
<keyword evidence="2 3" id="KW-0808">Transferase</keyword>
<evidence type="ECO:0000256" key="2">
    <source>
        <dbReference type="ARBA" id="ARBA00022679"/>
    </source>
</evidence>
<dbReference type="PANTHER" id="PTHR43293:SF1">
    <property type="entry name" value="ACETATE COA-TRANSFERASE YDIF"/>
    <property type="match status" value="1"/>
</dbReference>
<dbReference type="GO" id="GO:0046952">
    <property type="term" value="P:ketone body catabolic process"/>
    <property type="evidence" value="ECO:0007669"/>
    <property type="project" value="InterPro"/>
</dbReference>
<dbReference type="OrthoDB" id="48317at2759"/>
<comment type="catalytic activity">
    <reaction evidence="3">
        <text>a 3-oxo acid + succinyl-CoA = a 3-oxoacyl-CoA + succinate</text>
        <dbReference type="Rhea" id="RHEA:24564"/>
        <dbReference type="ChEBI" id="CHEBI:30031"/>
        <dbReference type="ChEBI" id="CHEBI:35973"/>
        <dbReference type="ChEBI" id="CHEBI:57292"/>
        <dbReference type="ChEBI" id="CHEBI:90726"/>
        <dbReference type="EC" id="2.8.3.5"/>
    </reaction>
</comment>
<sequence length="563" mass="59722">MDPRVTFRVQQLQQQLAANGGAQVPPPPLAASLCKASDSGKVCSAEEAVALIPDGVWLTPAGFVGTSCPELLLNAVRERFEATGHPQNLGVIFAASAGNSKGRGCDQLAAQGLVNRLIYGWTGTAPGFLKLVLANQVQAWNLPLGVVSHMIRDVAAKRAGPVTHVGLNTFVDPREKGGKLNSSTTRDIVHLLELGGRELLWYQVPEAISVALLRGTTADADGNVCFSREALFVDQLNQAMAVHNSGGIVIVQVERVVDRGTLSPKSVHLPGAIVDKVVVAPPELHWQTLRDPGHDPSLSGEARKLLTSIPPLPLDERRIIAHRAMLEIDKPNCIVNLGVGMPEGVAMMVATHGARENPHADSVTLTTEAGAFGGIPGGALHFGSSHNPACLVPTASMIDFYNGSGVDLACLGLAEADPAGNVNVSNFGGGRMPGCGGFIDISQTAKKVVFVGTFTSGGLKVAVEGGRLLIQQEGRLLKFRRAVHEKTFAGSSANGRTVLFITERAVFRLLSQREQQSCGSESAIELIEVAPGIDIERHILRWMEFKPLMRAVKQMPAQVFAPA</sequence>
<evidence type="ECO:0000256" key="3">
    <source>
        <dbReference type="PIRNR" id="PIRNR000858"/>
    </source>
</evidence>
<dbReference type="GO" id="GO:0008260">
    <property type="term" value="F:succinyl-CoA:3-oxo-acid CoA-transferase activity"/>
    <property type="evidence" value="ECO:0007669"/>
    <property type="project" value="UniProtKB-EC"/>
</dbReference>
<comment type="function">
    <text evidence="3">Key enzyme for ketone body catabolism. Transfers the CoA moiety from succinate to acetoacetate. Formation of the enzyme-CoA intermediate proceeds via an unstable anhydride species formed between the carboxylate groups of the enzyme and substrate.</text>
</comment>
<keyword evidence="6" id="KW-1185">Reference proteome</keyword>
<dbReference type="PIRSF" id="PIRSF000858">
    <property type="entry name" value="SCOT-t"/>
    <property type="match status" value="1"/>
</dbReference>
<dbReference type="InterPro" id="IPR014388">
    <property type="entry name" value="3-oxoacid_CoA-transferase"/>
</dbReference>
<dbReference type="Proteomes" id="UP001055712">
    <property type="component" value="Unassembled WGS sequence"/>
</dbReference>
<organism evidence="5 6">
    <name type="scientific">Chlorella vulgaris</name>
    <name type="common">Green alga</name>
    <dbReference type="NCBI Taxonomy" id="3077"/>
    <lineage>
        <taxon>Eukaryota</taxon>
        <taxon>Viridiplantae</taxon>
        <taxon>Chlorophyta</taxon>
        <taxon>core chlorophytes</taxon>
        <taxon>Trebouxiophyceae</taxon>
        <taxon>Chlorellales</taxon>
        <taxon>Chlorellaceae</taxon>
        <taxon>Chlorella clade</taxon>
        <taxon>Chlorella</taxon>
    </lineage>
</organism>
<gene>
    <name evidence="5" type="ORF">D9Q98_009002</name>
</gene>
<comment type="pathway">
    <text evidence="3">Ketone metabolism; succinyl-CoA degradation; acetoacetyl-CoA from succinyl-CoA: step 1/1.</text>
</comment>
<comment type="similarity">
    <text evidence="1 3">Belongs to the 3-oxoacid CoA-transferase family.</text>
</comment>